<dbReference type="InterPro" id="IPR020904">
    <property type="entry name" value="Sc_DH/Rdtase_CS"/>
</dbReference>
<sequence length="239" mass="24912">MQRPVTVVTGTTRGIGAATAHMLAEAGHCVIGTGRKRPENTPGPFYEVDFADADATAEVLARIVAEHEVDHLVNNAGVSQARSLEDTTVADMDLHYQVNLRAAVQCTQAVVPGMKAKGRGRIVNLSSRVVLGRADRTPYAAAKAGLLSLSRGWALELAAFGITVNTIAPGPVRTALFDRNHPPGSEAYNALLKTVPSGRFGTPEEIAAPIAFLLSDGAAYINGQVLYVCGGASVGSAPV</sequence>
<evidence type="ECO:0000313" key="3">
    <source>
        <dbReference type="Proteomes" id="UP001191082"/>
    </source>
</evidence>
<organism evidence="2 3">
    <name type="scientific">Arenibacterium halophilum</name>
    <dbReference type="NCBI Taxonomy" id="2583821"/>
    <lineage>
        <taxon>Bacteria</taxon>
        <taxon>Pseudomonadati</taxon>
        <taxon>Pseudomonadota</taxon>
        <taxon>Alphaproteobacteria</taxon>
        <taxon>Rhodobacterales</taxon>
        <taxon>Paracoccaceae</taxon>
        <taxon>Arenibacterium</taxon>
    </lineage>
</organism>
<dbReference type="Pfam" id="PF13561">
    <property type="entry name" value="adh_short_C2"/>
    <property type="match status" value="1"/>
</dbReference>
<dbReference type="PROSITE" id="PS00061">
    <property type="entry name" value="ADH_SHORT"/>
    <property type="match status" value="1"/>
</dbReference>
<comment type="caution">
    <text evidence="2">The sequence shown here is derived from an EMBL/GenBank/DDBJ whole genome shotgun (WGS) entry which is preliminary data.</text>
</comment>
<protein>
    <submittedName>
        <fullName evidence="2">SDR family oxidoreductase</fullName>
    </submittedName>
</protein>
<dbReference type="CDD" id="cd05233">
    <property type="entry name" value="SDR_c"/>
    <property type="match status" value="1"/>
</dbReference>
<keyword evidence="3" id="KW-1185">Reference proteome</keyword>
<dbReference type="PANTHER" id="PTHR42760:SF40">
    <property type="entry name" value="3-OXOACYL-[ACYL-CARRIER-PROTEIN] REDUCTASE, CHLOROPLASTIC"/>
    <property type="match status" value="1"/>
</dbReference>
<accession>A0ABY2WY91</accession>
<dbReference type="EMBL" id="VCPC01000008">
    <property type="protein sequence ID" value="TMV07475.1"/>
    <property type="molecule type" value="Genomic_DNA"/>
</dbReference>
<evidence type="ECO:0000256" key="1">
    <source>
        <dbReference type="ARBA" id="ARBA00006484"/>
    </source>
</evidence>
<dbReference type="Gene3D" id="3.40.50.720">
    <property type="entry name" value="NAD(P)-binding Rossmann-like Domain"/>
    <property type="match status" value="1"/>
</dbReference>
<dbReference type="SUPFAM" id="SSF51735">
    <property type="entry name" value="NAD(P)-binding Rossmann-fold domains"/>
    <property type="match status" value="1"/>
</dbReference>
<gene>
    <name evidence="2" type="ORF">FGK64_21680</name>
</gene>
<proteinExistence type="inferred from homology"/>
<dbReference type="PRINTS" id="PR00080">
    <property type="entry name" value="SDRFAMILY"/>
</dbReference>
<dbReference type="Proteomes" id="UP001191082">
    <property type="component" value="Unassembled WGS sequence"/>
</dbReference>
<dbReference type="InterPro" id="IPR002347">
    <property type="entry name" value="SDR_fam"/>
</dbReference>
<dbReference type="InterPro" id="IPR036291">
    <property type="entry name" value="NAD(P)-bd_dom_sf"/>
</dbReference>
<dbReference type="PRINTS" id="PR00081">
    <property type="entry name" value="GDHRDH"/>
</dbReference>
<comment type="similarity">
    <text evidence="1">Belongs to the short-chain dehydrogenases/reductases (SDR) family.</text>
</comment>
<name>A0ABY2WY91_9RHOB</name>
<dbReference type="RefSeq" id="WP_138865951.1">
    <property type="nucleotide sequence ID" value="NZ_VCPC01000008.1"/>
</dbReference>
<dbReference type="PANTHER" id="PTHR42760">
    <property type="entry name" value="SHORT-CHAIN DEHYDROGENASES/REDUCTASES FAMILY MEMBER"/>
    <property type="match status" value="1"/>
</dbReference>
<evidence type="ECO:0000313" key="2">
    <source>
        <dbReference type="EMBL" id="TMV07475.1"/>
    </source>
</evidence>
<reference evidence="2 3" key="1">
    <citation type="submission" date="2019-05" db="EMBL/GenBank/DDBJ databases">
        <title>Marivita sp. nov. isolated from sea sediment.</title>
        <authorList>
            <person name="Kim W."/>
        </authorList>
    </citation>
    <scope>NUCLEOTIDE SEQUENCE [LARGE SCALE GENOMIC DNA]</scope>
    <source>
        <strain evidence="2 3">CAU 1492</strain>
    </source>
</reference>